<evidence type="ECO:0000313" key="1">
    <source>
        <dbReference type="EMBL" id="KAI4318240.1"/>
    </source>
</evidence>
<keyword evidence="2" id="KW-1185">Reference proteome</keyword>
<dbReference type="EMBL" id="CM039435">
    <property type="protein sequence ID" value="KAI4318240.1"/>
    <property type="molecule type" value="Genomic_DNA"/>
</dbReference>
<organism evidence="1 2">
    <name type="scientific">Bauhinia variegata</name>
    <name type="common">Purple orchid tree</name>
    <name type="synonym">Phanera variegata</name>
    <dbReference type="NCBI Taxonomy" id="167791"/>
    <lineage>
        <taxon>Eukaryota</taxon>
        <taxon>Viridiplantae</taxon>
        <taxon>Streptophyta</taxon>
        <taxon>Embryophyta</taxon>
        <taxon>Tracheophyta</taxon>
        <taxon>Spermatophyta</taxon>
        <taxon>Magnoliopsida</taxon>
        <taxon>eudicotyledons</taxon>
        <taxon>Gunneridae</taxon>
        <taxon>Pentapetalae</taxon>
        <taxon>rosids</taxon>
        <taxon>fabids</taxon>
        <taxon>Fabales</taxon>
        <taxon>Fabaceae</taxon>
        <taxon>Cercidoideae</taxon>
        <taxon>Cercideae</taxon>
        <taxon>Bauhiniinae</taxon>
        <taxon>Bauhinia</taxon>
    </lineage>
</organism>
<gene>
    <name evidence="1" type="ORF">L6164_026028</name>
</gene>
<evidence type="ECO:0000313" key="2">
    <source>
        <dbReference type="Proteomes" id="UP000828941"/>
    </source>
</evidence>
<sequence>MLGALDSSKPFNNNLGFPPQNGTHSIQDSHSYPISASCDATLGRFLAHRLVQIGINDVFSVPADFNLTLLDHLIAEPGLRNIGCCNEINAGYAADGYARARGVGACITTFTVGGLSILNAIAGAYSENLSIICIVEGPNTNDYGTKRILHHTIGLADFSQEHKCFQTATCFQAIINNLEDAHEQIDRAISTSLRESKPVYLSISSNLPGIPHPTFSRDPIPFSLSRKLSNKQGLDAAVDATAAFLNKAVKPVMVGGPKLPVARADEAFIELQMLVAMPLP</sequence>
<reference evidence="1 2" key="1">
    <citation type="journal article" date="2022" name="DNA Res.">
        <title>Chromosomal-level genome assembly of the orchid tree Bauhinia variegata (Leguminosae; Cercidoideae) supports the allotetraploid origin hypothesis of Bauhinia.</title>
        <authorList>
            <person name="Zhong Y."/>
            <person name="Chen Y."/>
            <person name="Zheng D."/>
            <person name="Pang J."/>
            <person name="Liu Y."/>
            <person name="Luo S."/>
            <person name="Meng S."/>
            <person name="Qian L."/>
            <person name="Wei D."/>
            <person name="Dai S."/>
            <person name="Zhou R."/>
        </authorList>
    </citation>
    <scope>NUCLEOTIDE SEQUENCE [LARGE SCALE GENOMIC DNA]</scope>
    <source>
        <strain evidence="1">BV-YZ2020</strain>
    </source>
</reference>
<name>A0ACB9M3F2_BAUVA</name>
<proteinExistence type="predicted"/>
<dbReference type="Proteomes" id="UP000828941">
    <property type="component" value="Chromosome 10"/>
</dbReference>
<protein>
    <submittedName>
        <fullName evidence="1">Uncharacterized protein</fullName>
    </submittedName>
</protein>
<comment type="caution">
    <text evidence="1">The sequence shown here is derived from an EMBL/GenBank/DDBJ whole genome shotgun (WGS) entry which is preliminary data.</text>
</comment>
<accession>A0ACB9M3F2</accession>